<dbReference type="PANTHER" id="PTHR30537:SF74">
    <property type="entry name" value="HTH-TYPE TRANSCRIPTIONAL REGULATOR TRPI"/>
    <property type="match status" value="1"/>
</dbReference>
<dbReference type="OrthoDB" id="7328368at2"/>
<dbReference type="InterPro" id="IPR058163">
    <property type="entry name" value="LysR-type_TF_proteobact-type"/>
</dbReference>
<name>A0A1Y5S5I8_9RHOB</name>
<accession>A0A1Y5S5I8</accession>
<dbReference type="AlphaFoldDB" id="A0A1Y5S5I8"/>
<protein>
    <submittedName>
        <fullName evidence="6">Glycine cleavage system transcriptional activator</fullName>
    </submittedName>
</protein>
<dbReference type="InterPro" id="IPR000847">
    <property type="entry name" value="LysR_HTH_N"/>
</dbReference>
<evidence type="ECO:0000256" key="3">
    <source>
        <dbReference type="ARBA" id="ARBA00023125"/>
    </source>
</evidence>
<gene>
    <name evidence="6" type="primary">gcvA_3</name>
    <name evidence="6" type="ORF">ROA7023_01040</name>
</gene>
<dbReference type="EMBL" id="FWFZ01000004">
    <property type="protein sequence ID" value="SLN30500.1"/>
    <property type="molecule type" value="Genomic_DNA"/>
</dbReference>
<keyword evidence="3" id="KW-0238">DNA-binding</keyword>
<dbReference type="PROSITE" id="PS50931">
    <property type="entry name" value="HTH_LYSR"/>
    <property type="match status" value="1"/>
</dbReference>
<dbReference type="RefSeq" id="WP_085877950.1">
    <property type="nucleotide sequence ID" value="NZ_FWFZ01000004.1"/>
</dbReference>
<dbReference type="GO" id="GO:0006351">
    <property type="term" value="P:DNA-templated transcription"/>
    <property type="evidence" value="ECO:0007669"/>
    <property type="project" value="TreeGrafter"/>
</dbReference>
<sequence length="291" mass="31506">MNWRDIPSLKALRAFEAAARHGSFSAAARDLNVTHAAVAQHVRALEDHFSQPLMRRSGNAMTLTPEGQPLAHALGEAFGLIGTATRDLLDRGSARALRVALTPSFAANWLMPRIGRFWARHPDVPLELIPSNRLVDLRAEGMDIAIRYGRGPWSGVDSMPLVPAGHVAVGAPGRYGHLSPDNLSELTGETWLVDTIRSEERLWARANGLDLDSERVLTFDTAQLTREAAKAGLGIAILPAPIVADEVAAGTLLKLCAEEGSALAYHVVTRPGTLLPARDIFISWLKDEART</sequence>
<dbReference type="PANTHER" id="PTHR30537">
    <property type="entry name" value="HTH-TYPE TRANSCRIPTIONAL REGULATOR"/>
    <property type="match status" value="1"/>
</dbReference>
<evidence type="ECO:0000313" key="6">
    <source>
        <dbReference type="EMBL" id="SLN30500.1"/>
    </source>
</evidence>
<dbReference type="Gene3D" id="3.40.190.10">
    <property type="entry name" value="Periplasmic binding protein-like II"/>
    <property type="match status" value="2"/>
</dbReference>
<dbReference type="InterPro" id="IPR036390">
    <property type="entry name" value="WH_DNA-bd_sf"/>
</dbReference>
<dbReference type="SUPFAM" id="SSF46785">
    <property type="entry name" value="Winged helix' DNA-binding domain"/>
    <property type="match status" value="1"/>
</dbReference>
<organism evidence="6 7">
    <name type="scientific">Roseisalinus antarcticus</name>
    <dbReference type="NCBI Taxonomy" id="254357"/>
    <lineage>
        <taxon>Bacteria</taxon>
        <taxon>Pseudomonadati</taxon>
        <taxon>Pseudomonadota</taxon>
        <taxon>Alphaproteobacteria</taxon>
        <taxon>Rhodobacterales</taxon>
        <taxon>Roseobacteraceae</taxon>
        <taxon>Roseisalinus</taxon>
    </lineage>
</organism>
<reference evidence="6 7" key="1">
    <citation type="submission" date="2017-03" db="EMBL/GenBank/DDBJ databases">
        <authorList>
            <person name="Afonso C.L."/>
            <person name="Miller P.J."/>
            <person name="Scott M.A."/>
            <person name="Spackman E."/>
            <person name="Goraichik I."/>
            <person name="Dimitrov K.M."/>
            <person name="Suarez D.L."/>
            <person name="Swayne D.E."/>
        </authorList>
    </citation>
    <scope>NUCLEOTIDE SEQUENCE [LARGE SCALE GENOMIC DNA]</scope>
    <source>
        <strain evidence="6 7">CECT 7023</strain>
    </source>
</reference>
<dbReference type="Pfam" id="PF03466">
    <property type="entry name" value="LysR_substrate"/>
    <property type="match status" value="1"/>
</dbReference>
<evidence type="ECO:0000256" key="1">
    <source>
        <dbReference type="ARBA" id="ARBA00009437"/>
    </source>
</evidence>
<comment type="similarity">
    <text evidence="1">Belongs to the LysR transcriptional regulatory family.</text>
</comment>
<evidence type="ECO:0000313" key="7">
    <source>
        <dbReference type="Proteomes" id="UP000193900"/>
    </source>
</evidence>
<keyword evidence="2" id="KW-0805">Transcription regulation</keyword>
<proteinExistence type="inferred from homology"/>
<feature type="domain" description="HTH lysR-type" evidence="5">
    <location>
        <begin position="7"/>
        <end position="64"/>
    </location>
</feature>
<evidence type="ECO:0000256" key="4">
    <source>
        <dbReference type="ARBA" id="ARBA00023163"/>
    </source>
</evidence>
<evidence type="ECO:0000256" key="2">
    <source>
        <dbReference type="ARBA" id="ARBA00023015"/>
    </source>
</evidence>
<dbReference type="Proteomes" id="UP000193900">
    <property type="component" value="Unassembled WGS sequence"/>
</dbReference>
<keyword evidence="7" id="KW-1185">Reference proteome</keyword>
<evidence type="ECO:0000259" key="5">
    <source>
        <dbReference type="PROSITE" id="PS50931"/>
    </source>
</evidence>
<keyword evidence="4" id="KW-0804">Transcription</keyword>
<dbReference type="GO" id="GO:0003700">
    <property type="term" value="F:DNA-binding transcription factor activity"/>
    <property type="evidence" value="ECO:0007669"/>
    <property type="project" value="InterPro"/>
</dbReference>
<dbReference type="GO" id="GO:0043565">
    <property type="term" value="F:sequence-specific DNA binding"/>
    <property type="evidence" value="ECO:0007669"/>
    <property type="project" value="TreeGrafter"/>
</dbReference>
<dbReference type="SUPFAM" id="SSF53850">
    <property type="entry name" value="Periplasmic binding protein-like II"/>
    <property type="match status" value="1"/>
</dbReference>
<dbReference type="InterPro" id="IPR005119">
    <property type="entry name" value="LysR_subst-bd"/>
</dbReference>
<dbReference type="Gene3D" id="1.10.10.10">
    <property type="entry name" value="Winged helix-like DNA-binding domain superfamily/Winged helix DNA-binding domain"/>
    <property type="match status" value="1"/>
</dbReference>
<dbReference type="InterPro" id="IPR036388">
    <property type="entry name" value="WH-like_DNA-bd_sf"/>
</dbReference>
<dbReference type="Pfam" id="PF00126">
    <property type="entry name" value="HTH_1"/>
    <property type="match status" value="1"/>
</dbReference>